<organism evidence="8 9">
    <name type="scientific">Emiliania huxleyi (strain CCMP1516)</name>
    <dbReference type="NCBI Taxonomy" id="280463"/>
    <lineage>
        <taxon>Eukaryota</taxon>
        <taxon>Haptista</taxon>
        <taxon>Haptophyta</taxon>
        <taxon>Prymnesiophyceae</taxon>
        <taxon>Isochrysidales</taxon>
        <taxon>Noelaerhabdaceae</taxon>
        <taxon>Emiliania</taxon>
    </lineage>
</organism>
<evidence type="ECO:0000256" key="5">
    <source>
        <dbReference type="ARBA" id="ARBA00023180"/>
    </source>
</evidence>
<evidence type="ECO:0000313" key="8">
    <source>
        <dbReference type="EnsemblProtists" id="EOD35696"/>
    </source>
</evidence>
<dbReference type="InterPro" id="IPR024881">
    <property type="entry name" value="Tip"/>
</dbReference>
<sequence>MGLGRLRAWRNSGVSGQYFLKATTTDGACASDAFAVVPGEEGTASAVEASGGVGAAGRCAAQVVDRPFGAWLRQPSLHQPAVTYQFATSLPTRWSRVSVSSIWSWNRQKQSRVGVQLPQGGYSPLASPFLLVGLGLTNDYVEQLMVGMPAGRLRRFEQAVLPNSQLTVIPHPLDAPHGWEMQLYLEPRQQLAVALVCSALLLLLGAVIAVLEVVERVHDFRENKALRPALPL</sequence>
<dbReference type="eggNOG" id="KOG4550">
    <property type="taxonomic scope" value="Eukaryota"/>
</dbReference>
<evidence type="ECO:0000256" key="4">
    <source>
        <dbReference type="ARBA" id="ARBA00023136"/>
    </source>
</evidence>
<dbReference type="Pfam" id="PF23122">
    <property type="entry name" value="C2_ITFG1"/>
    <property type="match status" value="1"/>
</dbReference>
<name>A0A0D3KIW1_EMIH1</name>
<dbReference type="GeneID" id="17280967"/>
<dbReference type="GO" id="GO:0005886">
    <property type="term" value="C:plasma membrane"/>
    <property type="evidence" value="ECO:0007669"/>
    <property type="project" value="TreeGrafter"/>
</dbReference>
<proteinExistence type="predicted"/>
<reference evidence="8" key="2">
    <citation type="submission" date="2024-10" db="UniProtKB">
        <authorList>
            <consortium name="EnsemblProtists"/>
        </authorList>
    </citation>
    <scope>IDENTIFICATION</scope>
</reference>
<dbReference type="EnsemblProtists" id="EOD35696">
    <property type="protein sequence ID" value="EOD35696"/>
    <property type="gene ID" value="EMIHUDRAFT_227499"/>
</dbReference>
<dbReference type="InterPro" id="IPR057089">
    <property type="entry name" value="C2_TIP"/>
</dbReference>
<dbReference type="PaxDb" id="2903-EOD35696"/>
<evidence type="ECO:0000259" key="7">
    <source>
        <dbReference type="Pfam" id="PF23122"/>
    </source>
</evidence>
<dbReference type="KEGG" id="ehx:EMIHUDRAFT_227499"/>
<evidence type="ECO:0000256" key="6">
    <source>
        <dbReference type="SAM" id="Phobius"/>
    </source>
</evidence>
<dbReference type="HOGENOM" id="CLU_1196762_0_0_1"/>
<keyword evidence="2 6" id="KW-0812">Transmembrane</keyword>
<accession>A0A0D3KIW1</accession>
<protein>
    <recommendedName>
        <fullName evidence="7">T-cell immunomodulatory protein TIP C2 domain-containing protein</fullName>
    </recommendedName>
</protein>
<comment type="subcellular location">
    <subcellularLocation>
        <location evidence="1">Membrane</location>
        <topology evidence="1">Single-pass type I membrane protein</topology>
    </subcellularLocation>
</comment>
<dbReference type="PANTHER" id="PTHR13412:SF0">
    <property type="entry name" value="T-CELL IMMUNOMODULATORY PROTEIN"/>
    <property type="match status" value="1"/>
</dbReference>
<reference evidence="9" key="1">
    <citation type="journal article" date="2013" name="Nature">
        <title>Pan genome of the phytoplankton Emiliania underpins its global distribution.</title>
        <authorList>
            <person name="Read B.A."/>
            <person name="Kegel J."/>
            <person name="Klute M.J."/>
            <person name="Kuo A."/>
            <person name="Lefebvre S.C."/>
            <person name="Maumus F."/>
            <person name="Mayer C."/>
            <person name="Miller J."/>
            <person name="Monier A."/>
            <person name="Salamov A."/>
            <person name="Young J."/>
            <person name="Aguilar M."/>
            <person name="Claverie J.M."/>
            <person name="Frickenhaus S."/>
            <person name="Gonzalez K."/>
            <person name="Herman E.K."/>
            <person name="Lin Y.C."/>
            <person name="Napier J."/>
            <person name="Ogata H."/>
            <person name="Sarno A.F."/>
            <person name="Shmutz J."/>
            <person name="Schroeder D."/>
            <person name="de Vargas C."/>
            <person name="Verret F."/>
            <person name="von Dassow P."/>
            <person name="Valentin K."/>
            <person name="Van de Peer Y."/>
            <person name="Wheeler G."/>
            <person name="Dacks J.B."/>
            <person name="Delwiche C.F."/>
            <person name="Dyhrman S.T."/>
            <person name="Glockner G."/>
            <person name="John U."/>
            <person name="Richards T."/>
            <person name="Worden A.Z."/>
            <person name="Zhang X."/>
            <person name="Grigoriev I.V."/>
            <person name="Allen A.E."/>
            <person name="Bidle K."/>
            <person name="Borodovsky M."/>
            <person name="Bowler C."/>
            <person name="Brownlee C."/>
            <person name="Cock J.M."/>
            <person name="Elias M."/>
            <person name="Gladyshev V.N."/>
            <person name="Groth M."/>
            <person name="Guda C."/>
            <person name="Hadaegh A."/>
            <person name="Iglesias-Rodriguez M.D."/>
            <person name="Jenkins J."/>
            <person name="Jones B.M."/>
            <person name="Lawson T."/>
            <person name="Leese F."/>
            <person name="Lindquist E."/>
            <person name="Lobanov A."/>
            <person name="Lomsadze A."/>
            <person name="Malik S.B."/>
            <person name="Marsh M.E."/>
            <person name="Mackinder L."/>
            <person name="Mock T."/>
            <person name="Mueller-Roeber B."/>
            <person name="Pagarete A."/>
            <person name="Parker M."/>
            <person name="Probert I."/>
            <person name="Quesneville H."/>
            <person name="Raines C."/>
            <person name="Rensing S.A."/>
            <person name="Riano-Pachon D.M."/>
            <person name="Richier S."/>
            <person name="Rokitta S."/>
            <person name="Shiraiwa Y."/>
            <person name="Soanes D.M."/>
            <person name="van der Giezen M."/>
            <person name="Wahlund T.M."/>
            <person name="Williams B."/>
            <person name="Wilson W."/>
            <person name="Wolfe G."/>
            <person name="Wurch L.L."/>
        </authorList>
    </citation>
    <scope>NUCLEOTIDE SEQUENCE</scope>
</reference>
<keyword evidence="4 6" id="KW-0472">Membrane</keyword>
<evidence type="ECO:0000313" key="9">
    <source>
        <dbReference type="Proteomes" id="UP000013827"/>
    </source>
</evidence>
<feature type="domain" description="T-cell immunomodulatory protein TIP C2" evidence="7">
    <location>
        <begin position="104"/>
        <end position="184"/>
    </location>
</feature>
<keyword evidence="9" id="KW-1185">Reference proteome</keyword>
<dbReference type="AlphaFoldDB" id="A0A0D3KIW1"/>
<evidence type="ECO:0000256" key="1">
    <source>
        <dbReference type="ARBA" id="ARBA00004479"/>
    </source>
</evidence>
<keyword evidence="3 6" id="KW-1133">Transmembrane helix</keyword>
<dbReference type="Proteomes" id="UP000013827">
    <property type="component" value="Unassembled WGS sequence"/>
</dbReference>
<dbReference type="RefSeq" id="XP_005788125.1">
    <property type="nucleotide sequence ID" value="XM_005788068.1"/>
</dbReference>
<evidence type="ECO:0000256" key="2">
    <source>
        <dbReference type="ARBA" id="ARBA00022692"/>
    </source>
</evidence>
<dbReference type="PANTHER" id="PTHR13412">
    <property type="entry name" value="T-CELL IMMUNOMODULATORY PROTEIN HOMOLOG"/>
    <property type="match status" value="1"/>
</dbReference>
<evidence type="ECO:0000256" key="3">
    <source>
        <dbReference type="ARBA" id="ARBA00022989"/>
    </source>
</evidence>
<keyword evidence="5" id="KW-0325">Glycoprotein</keyword>
<feature type="transmembrane region" description="Helical" evidence="6">
    <location>
        <begin position="191"/>
        <end position="211"/>
    </location>
</feature>